<evidence type="ECO:0000256" key="8">
    <source>
        <dbReference type="ARBA" id="ARBA00023136"/>
    </source>
</evidence>
<accession>A0A5C6PRD2</accession>
<keyword evidence="7" id="KW-0406">Ion transport</keyword>
<evidence type="ECO:0000256" key="7">
    <source>
        <dbReference type="ARBA" id="ARBA00023065"/>
    </source>
</evidence>
<sequence>MAPVGRWAGPQSVSGGAASSDLSGMSSARVDYIAPWWTYWLHNFPHVNLRFQPVDNSFLPEEENYQQVGGGGSGREVGSGRDQDSRVVIDLDPLVGSTAGIQSWDLRSRLFYVTCGDVSPADVDFLSTLRLHFLTVGILAGRFPTAAV</sequence>
<evidence type="ECO:0000256" key="5">
    <source>
        <dbReference type="ARBA" id="ARBA00022692"/>
    </source>
</evidence>
<keyword evidence="9" id="KW-0869">Chloride channel</keyword>
<dbReference type="Pfam" id="PF04906">
    <property type="entry name" value="Tweety"/>
    <property type="match status" value="1"/>
</dbReference>
<protein>
    <submittedName>
        <fullName evidence="14">Protein tweety-like protein 2-like</fullName>
    </submittedName>
</protein>
<evidence type="ECO:0000256" key="9">
    <source>
        <dbReference type="ARBA" id="ARBA00023173"/>
    </source>
</evidence>
<evidence type="ECO:0000256" key="3">
    <source>
        <dbReference type="ARBA" id="ARBA00022448"/>
    </source>
</evidence>
<dbReference type="AlphaFoldDB" id="A0A5C6PRD2"/>
<dbReference type="GO" id="GO:0034707">
    <property type="term" value="C:chloride channel complex"/>
    <property type="evidence" value="ECO:0007669"/>
    <property type="project" value="UniProtKB-KW"/>
</dbReference>
<keyword evidence="12" id="KW-0407">Ion channel</keyword>
<keyword evidence="3" id="KW-0813">Transport</keyword>
<evidence type="ECO:0000256" key="6">
    <source>
        <dbReference type="ARBA" id="ARBA00022989"/>
    </source>
</evidence>
<dbReference type="InterPro" id="IPR006990">
    <property type="entry name" value="Tweety"/>
</dbReference>
<evidence type="ECO:0000256" key="10">
    <source>
        <dbReference type="ARBA" id="ARBA00023180"/>
    </source>
</evidence>
<keyword evidence="11" id="KW-0868">Chloride</keyword>
<proteinExistence type="inferred from homology"/>
<keyword evidence="5" id="KW-0812">Transmembrane</keyword>
<reference evidence="14 15" key="1">
    <citation type="submission" date="2019-04" db="EMBL/GenBank/DDBJ databases">
        <title>Chromosome genome assembly for Takifugu flavidus.</title>
        <authorList>
            <person name="Xiao S."/>
        </authorList>
    </citation>
    <scope>NUCLEOTIDE SEQUENCE [LARGE SCALE GENOMIC DNA]</scope>
    <source>
        <strain evidence="14">HTHZ2018</strain>
        <tissue evidence="14">Muscle</tissue>
    </source>
</reference>
<comment type="subcellular location">
    <subcellularLocation>
        <location evidence="1">Cell membrane</location>
        <topology evidence="1">Multi-pass membrane protein</topology>
    </subcellularLocation>
</comment>
<comment type="caution">
    <text evidence="14">The sequence shown here is derived from an EMBL/GenBank/DDBJ whole genome shotgun (WGS) entry which is preliminary data.</text>
</comment>
<evidence type="ECO:0000256" key="12">
    <source>
        <dbReference type="ARBA" id="ARBA00023303"/>
    </source>
</evidence>
<keyword evidence="8" id="KW-0472">Membrane</keyword>
<name>A0A5C6PRD2_9TELE</name>
<organism evidence="14 15">
    <name type="scientific">Takifugu flavidus</name>
    <name type="common">sansaifugu</name>
    <dbReference type="NCBI Taxonomy" id="433684"/>
    <lineage>
        <taxon>Eukaryota</taxon>
        <taxon>Metazoa</taxon>
        <taxon>Chordata</taxon>
        <taxon>Craniata</taxon>
        <taxon>Vertebrata</taxon>
        <taxon>Euteleostomi</taxon>
        <taxon>Actinopterygii</taxon>
        <taxon>Neopterygii</taxon>
        <taxon>Teleostei</taxon>
        <taxon>Neoteleostei</taxon>
        <taxon>Acanthomorphata</taxon>
        <taxon>Eupercaria</taxon>
        <taxon>Tetraodontiformes</taxon>
        <taxon>Tetradontoidea</taxon>
        <taxon>Tetraodontidae</taxon>
        <taxon>Takifugu</taxon>
    </lineage>
</organism>
<evidence type="ECO:0000256" key="1">
    <source>
        <dbReference type="ARBA" id="ARBA00004651"/>
    </source>
</evidence>
<evidence type="ECO:0000313" key="15">
    <source>
        <dbReference type="Proteomes" id="UP000324091"/>
    </source>
</evidence>
<dbReference type="EMBL" id="RHFK02000001">
    <property type="protein sequence ID" value="TWW82234.1"/>
    <property type="molecule type" value="Genomic_DNA"/>
</dbReference>
<keyword evidence="10" id="KW-0325">Glycoprotein</keyword>
<keyword evidence="15" id="KW-1185">Reference proteome</keyword>
<gene>
    <name evidence="14" type="ORF">D4764_01G0020490</name>
</gene>
<dbReference type="GO" id="GO:0005886">
    <property type="term" value="C:plasma membrane"/>
    <property type="evidence" value="ECO:0007669"/>
    <property type="project" value="UniProtKB-SubCell"/>
</dbReference>
<evidence type="ECO:0000256" key="2">
    <source>
        <dbReference type="ARBA" id="ARBA00009849"/>
    </source>
</evidence>
<evidence type="ECO:0000256" key="13">
    <source>
        <dbReference type="SAM" id="MobiDB-lite"/>
    </source>
</evidence>
<evidence type="ECO:0000256" key="11">
    <source>
        <dbReference type="ARBA" id="ARBA00023214"/>
    </source>
</evidence>
<keyword evidence="6" id="KW-1133">Transmembrane helix</keyword>
<dbReference type="GO" id="GO:0005254">
    <property type="term" value="F:chloride channel activity"/>
    <property type="evidence" value="ECO:0007669"/>
    <property type="project" value="UniProtKB-KW"/>
</dbReference>
<feature type="region of interest" description="Disordered" evidence="13">
    <location>
        <begin position="1"/>
        <end position="22"/>
    </location>
</feature>
<evidence type="ECO:0000256" key="4">
    <source>
        <dbReference type="ARBA" id="ARBA00022475"/>
    </source>
</evidence>
<keyword evidence="4" id="KW-1003">Cell membrane</keyword>
<dbReference type="Proteomes" id="UP000324091">
    <property type="component" value="Chromosome 1"/>
</dbReference>
<evidence type="ECO:0000313" key="14">
    <source>
        <dbReference type="EMBL" id="TWW82234.1"/>
    </source>
</evidence>
<comment type="similarity">
    <text evidence="2">Belongs to the tweety family.</text>
</comment>